<evidence type="ECO:0000313" key="2">
    <source>
        <dbReference type="EMBL" id="MBG2879320.1"/>
    </source>
</evidence>
<evidence type="ECO:0000313" key="3">
    <source>
        <dbReference type="Proteomes" id="UP000614721"/>
    </source>
</evidence>
<proteinExistence type="predicted"/>
<organism evidence="2 3">
    <name type="scientific">Proteus alimentorum</name>
    <dbReference type="NCBI Taxonomy" id="1973495"/>
    <lineage>
        <taxon>Bacteria</taxon>
        <taxon>Pseudomonadati</taxon>
        <taxon>Pseudomonadota</taxon>
        <taxon>Gammaproteobacteria</taxon>
        <taxon>Enterobacterales</taxon>
        <taxon>Morganellaceae</taxon>
        <taxon>Proteus</taxon>
    </lineage>
</organism>
<dbReference type="InterPro" id="IPR016181">
    <property type="entry name" value="Acyl_CoA_acyltransferase"/>
</dbReference>
<dbReference type="InterPro" id="IPR000182">
    <property type="entry name" value="GNAT_dom"/>
</dbReference>
<gene>
    <name evidence="2" type="ORF">I4902_08570</name>
</gene>
<dbReference type="Gene3D" id="3.40.630.30">
    <property type="match status" value="1"/>
</dbReference>
<protein>
    <submittedName>
        <fullName evidence="2">GNAT family N-acetyltransferase</fullName>
    </submittedName>
</protein>
<comment type="caution">
    <text evidence="2">The sequence shown here is derived from an EMBL/GenBank/DDBJ whole genome shotgun (WGS) entry which is preliminary data.</text>
</comment>
<dbReference type="RefSeq" id="WP_196566922.1">
    <property type="nucleotide sequence ID" value="NZ_JADRYY010000009.1"/>
</dbReference>
<dbReference type="Proteomes" id="UP000614721">
    <property type="component" value="Unassembled WGS sequence"/>
</dbReference>
<dbReference type="Pfam" id="PF13302">
    <property type="entry name" value="Acetyltransf_3"/>
    <property type="match status" value="1"/>
</dbReference>
<reference evidence="2 3" key="1">
    <citation type="submission" date="2020-11" db="EMBL/GenBank/DDBJ databases">
        <title>Enhanced detection system for hospital associated transmission using whole genome sequencing surveillance.</title>
        <authorList>
            <person name="Harrison L.H."/>
            <person name="Van Tyne D."/>
            <person name="Marsh J.W."/>
            <person name="Griffith M.P."/>
            <person name="Snyder D.J."/>
            <person name="Cooper V.S."/>
            <person name="Mustapha M."/>
        </authorList>
    </citation>
    <scope>NUCLEOTIDE SEQUENCE [LARGE SCALE GENOMIC DNA]</scope>
    <source>
        <strain evidence="2 3">PR00075</strain>
    </source>
</reference>
<dbReference type="EMBL" id="JADSJP010000011">
    <property type="protein sequence ID" value="MBG2879320.1"/>
    <property type="molecule type" value="Genomic_DNA"/>
</dbReference>
<dbReference type="SUPFAM" id="SSF55729">
    <property type="entry name" value="Acyl-CoA N-acyltransferases (Nat)"/>
    <property type="match status" value="1"/>
</dbReference>
<keyword evidence="3" id="KW-1185">Reference proteome</keyword>
<sequence>MRLEFKKLSQISPEHIIKLNNHPAVLQQMPLGSPDFDIEKSIAWAKDKDAQWDKNGYGPWAIMIDDVFAGWGGLQKEGDDADLALVLHPNYWGLGKIIYAEIIHKAFNEMNFESITILLPETRKVTKAVSRYGFKPDGDVFFDNIRFQRFRLFSDKNKFCQPL</sequence>
<accession>A0ABS0IUR8</accession>
<feature type="domain" description="N-acetyltransferase" evidence="1">
    <location>
        <begin position="14"/>
        <end position="134"/>
    </location>
</feature>
<evidence type="ECO:0000259" key="1">
    <source>
        <dbReference type="Pfam" id="PF13302"/>
    </source>
</evidence>
<name>A0ABS0IUR8_9GAMM</name>